<name>A0A8J5VT71_ZIZPA</name>
<sequence length="74" mass="8387">MLGNLFLRVRGWQACCTFQGYLEVHKVKLQAAVTGVALCCARTKLRCNGITITTKLHTRQCLLRLVKEADVRMH</sequence>
<keyword evidence="2" id="KW-1185">Reference proteome</keyword>
<dbReference type="AlphaFoldDB" id="A0A8J5VT71"/>
<reference evidence="1" key="2">
    <citation type="submission" date="2021-02" db="EMBL/GenBank/DDBJ databases">
        <authorList>
            <person name="Kimball J.A."/>
            <person name="Haas M.W."/>
            <person name="Macchietto M."/>
            <person name="Kono T."/>
            <person name="Duquette J."/>
            <person name="Shao M."/>
        </authorList>
    </citation>
    <scope>NUCLEOTIDE SEQUENCE</scope>
    <source>
        <tissue evidence="1">Fresh leaf tissue</tissue>
    </source>
</reference>
<organism evidence="1 2">
    <name type="scientific">Zizania palustris</name>
    <name type="common">Northern wild rice</name>
    <dbReference type="NCBI Taxonomy" id="103762"/>
    <lineage>
        <taxon>Eukaryota</taxon>
        <taxon>Viridiplantae</taxon>
        <taxon>Streptophyta</taxon>
        <taxon>Embryophyta</taxon>
        <taxon>Tracheophyta</taxon>
        <taxon>Spermatophyta</taxon>
        <taxon>Magnoliopsida</taxon>
        <taxon>Liliopsida</taxon>
        <taxon>Poales</taxon>
        <taxon>Poaceae</taxon>
        <taxon>BOP clade</taxon>
        <taxon>Oryzoideae</taxon>
        <taxon>Oryzeae</taxon>
        <taxon>Zizaniinae</taxon>
        <taxon>Zizania</taxon>
    </lineage>
</organism>
<comment type="caution">
    <text evidence="1">The sequence shown here is derived from an EMBL/GenBank/DDBJ whole genome shotgun (WGS) entry which is preliminary data.</text>
</comment>
<reference evidence="1" key="1">
    <citation type="journal article" date="2021" name="bioRxiv">
        <title>Whole Genome Assembly and Annotation of Northern Wild Rice, Zizania palustris L., Supports a Whole Genome Duplication in the Zizania Genus.</title>
        <authorList>
            <person name="Haas M."/>
            <person name="Kono T."/>
            <person name="Macchietto M."/>
            <person name="Millas R."/>
            <person name="McGilp L."/>
            <person name="Shao M."/>
            <person name="Duquette J."/>
            <person name="Hirsch C.N."/>
            <person name="Kimball J."/>
        </authorList>
    </citation>
    <scope>NUCLEOTIDE SEQUENCE</scope>
    <source>
        <tissue evidence="1">Fresh leaf tissue</tissue>
    </source>
</reference>
<evidence type="ECO:0000313" key="1">
    <source>
        <dbReference type="EMBL" id="KAG8053644.1"/>
    </source>
</evidence>
<protein>
    <submittedName>
        <fullName evidence="1">Uncharacterized protein</fullName>
    </submittedName>
</protein>
<gene>
    <name evidence="1" type="ORF">GUJ93_ZPchr0001g32322</name>
</gene>
<accession>A0A8J5VT71</accession>
<evidence type="ECO:0000313" key="2">
    <source>
        <dbReference type="Proteomes" id="UP000729402"/>
    </source>
</evidence>
<dbReference type="Proteomes" id="UP000729402">
    <property type="component" value="Unassembled WGS sequence"/>
</dbReference>
<proteinExistence type="predicted"/>
<dbReference type="EMBL" id="JAAALK010000288">
    <property type="protein sequence ID" value="KAG8053644.1"/>
    <property type="molecule type" value="Genomic_DNA"/>
</dbReference>